<sequence>MIVDFHIHPFCKEATVVPSPEEALKRMYGEEEERFGPLMAGFRWIFTEKSLDAIIHEMDGAGIDKAVIVAADYSTAYGTVVVTNEDVERMSRQHPDRFVPFCSVDPGMGRLAVDRLEHAVREQGARGLKLVPPMQGFRFDDPRHDTLWKMAAELGIIVWTHASHQRSTPGTDARLGQPMLIEGVALKFPKLKIVLGHCGFPWVWESWSLAARHENVYVDISSFKDLYSLFPWDAYSASGIEHKLLFATDNPLNNFGDCVNAVKGLSISDSFKEAIFGGNAQKLLGL</sequence>
<gene>
    <name evidence="3" type="ORF">C4520_05480</name>
</gene>
<comment type="caution">
    <text evidence="3">The sequence shown here is derived from an EMBL/GenBank/DDBJ whole genome shotgun (WGS) entry which is preliminary data.</text>
</comment>
<dbReference type="GO" id="GO:0016787">
    <property type="term" value="F:hydrolase activity"/>
    <property type="evidence" value="ECO:0007669"/>
    <property type="project" value="UniProtKB-KW"/>
</dbReference>
<name>A0A3A4NTL3_ABYX5</name>
<evidence type="ECO:0000313" key="4">
    <source>
        <dbReference type="Proteomes" id="UP000265882"/>
    </source>
</evidence>
<dbReference type="InterPro" id="IPR032465">
    <property type="entry name" value="ACMSD"/>
</dbReference>
<dbReference type="EMBL" id="QZKU01000042">
    <property type="protein sequence ID" value="RJP23893.1"/>
    <property type="molecule type" value="Genomic_DNA"/>
</dbReference>
<dbReference type="AlphaFoldDB" id="A0A3A4NTL3"/>
<dbReference type="Pfam" id="PF04909">
    <property type="entry name" value="Amidohydro_2"/>
    <property type="match status" value="1"/>
</dbReference>
<proteinExistence type="predicted"/>
<organism evidence="3 4">
    <name type="scientific">Abyssobacteria bacterium (strain SURF_5)</name>
    <dbReference type="NCBI Taxonomy" id="2093360"/>
    <lineage>
        <taxon>Bacteria</taxon>
        <taxon>Pseudomonadati</taxon>
        <taxon>Candidatus Hydrogenedentota</taxon>
        <taxon>Candidatus Abyssobacteria</taxon>
    </lineage>
</organism>
<protein>
    <submittedName>
        <fullName evidence="3">Amidohydrolase</fullName>
    </submittedName>
</protein>
<evidence type="ECO:0000256" key="1">
    <source>
        <dbReference type="ARBA" id="ARBA00023239"/>
    </source>
</evidence>
<keyword evidence="1" id="KW-0456">Lyase</keyword>
<dbReference type="PANTHER" id="PTHR21240:SF19">
    <property type="entry name" value="CATALYTIC_ HYDROLASE"/>
    <property type="match status" value="1"/>
</dbReference>
<evidence type="ECO:0000313" key="3">
    <source>
        <dbReference type="EMBL" id="RJP23893.1"/>
    </source>
</evidence>
<dbReference type="InterPro" id="IPR032466">
    <property type="entry name" value="Metal_Hydrolase"/>
</dbReference>
<evidence type="ECO:0000259" key="2">
    <source>
        <dbReference type="Pfam" id="PF04909"/>
    </source>
</evidence>
<dbReference type="Proteomes" id="UP000265882">
    <property type="component" value="Unassembled WGS sequence"/>
</dbReference>
<accession>A0A3A4NTL3</accession>
<dbReference type="SUPFAM" id="SSF51556">
    <property type="entry name" value="Metallo-dependent hydrolases"/>
    <property type="match status" value="1"/>
</dbReference>
<dbReference type="PANTHER" id="PTHR21240">
    <property type="entry name" value="2-AMINO-3-CARBOXYLMUCONATE-6-SEMIALDEHYDE DECARBOXYLASE"/>
    <property type="match status" value="1"/>
</dbReference>
<dbReference type="Gene3D" id="3.20.20.140">
    <property type="entry name" value="Metal-dependent hydrolases"/>
    <property type="match status" value="1"/>
</dbReference>
<feature type="domain" description="Amidohydrolase-related" evidence="2">
    <location>
        <begin position="47"/>
        <end position="286"/>
    </location>
</feature>
<dbReference type="GO" id="GO:0016831">
    <property type="term" value="F:carboxy-lyase activity"/>
    <property type="evidence" value="ECO:0007669"/>
    <property type="project" value="InterPro"/>
</dbReference>
<keyword evidence="3" id="KW-0378">Hydrolase</keyword>
<reference evidence="3 4" key="1">
    <citation type="journal article" date="2017" name="ISME J.">
        <title>Energy and carbon metabolisms in a deep terrestrial subsurface fluid microbial community.</title>
        <authorList>
            <person name="Momper L."/>
            <person name="Jungbluth S.P."/>
            <person name="Lee M.D."/>
            <person name="Amend J.P."/>
        </authorList>
    </citation>
    <scope>NUCLEOTIDE SEQUENCE [LARGE SCALE GENOMIC DNA]</scope>
    <source>
        <strain evidence="3">SURF_5</strain>
    </source>
</reference>
<dbReference type="InterPro" id="IPR006680">
    <property type="entry name" value="Amidohydro-rel"/>
</dbReference>